<feature type="transmembrane region" description="Helical" evidence="5">
    <location>
        <begin position="363"/>
        <end position="381"/>
    </location>
</feature>
<evidence type="ECO:0000259" key="6">
    <source>
        <dbReference type="Pfam" id="PF04932"/>
    </source>
</evidence>
<dbReference type="AlphaFoldDB" id="A0A080MKM3"/>
<feature type="transmembrane region" description="Helical" evidence="5">
    <location>
        <begin position="239"/>
        <end position="257"/>
    </location>
</feature>
<dbReference type="GO" id="GO:0016020">
    <property type="term" value="C:membrane"/>
    <property type="evidence" value="ECO:0007669"/>
    <property type="project" value="UniProtKB-SubCell"/>
</dbReference>
<accession>A0A7D5NBN6</accession>
<dbReference type="Proteomes" id="UP000021315">
    <property type="component" value="Unassembled WGS sequence"/>
</dbReference>
<reference evidence="9" key="3">
    <citation type="submission" date="2020-06" db="EMBL/GenBank/DDBJ databases">
        <authorList>
            <person name="Arumugam K."/>
            <person name="Besarab I."/>
            <person name="Haryono M."/>
            <person name="Bagci C."/>
            <person name="Beier S."/>
            <person name="Buchfink B."/>
            <person name="Gorska A."/>
            <person name="Qiu G."/>
            <person name="Huson D.H."/>
            <person name="Williams R.B."/>
        </authorList>
    </citation>
    <scope>NUCLEOTIDE SEQUENCE</scope>
    <source>
        <strain evidence="9">SSA1</strain>
    </source>
</reference>
<feature type="domain" description="DUF5935" evidence="7">
    <location>
        <begin position="1"/>
        <end position="187"/>
    </location>
</feature>
<feature type="transmembrane region" description="Helical" evidence="5">
    <location>
        <begin position="216"/>
        <end position="232"/>
    </location>
</feature>
<dbReference type="Pfam" id="PF04932">
    <property type="entry name" value="Wzy_C"/>
    <property type="match status" value="1"/>
</dbReference>
<dbReference type="InterPro" id="IPR017528">
    <property type="entry name" value="CHP03097O-antigen_lig-rel"/>
</dbReference>
<evidence type="ECO:0000256" key="2">
    <source>
        <dbReference type="ARBA" id="ARBA00022692"/>
    </source>
</evidence>
<keyword evidence="10" id="KW-1185">Reference proteome</keyword>
<feature type="transmembrane region" description="Helical" evidence="5">
    <location>
        <begin position="192"/>
        <end position="210"/>
    </location>
</feature>
<dbReference type="PANTHER" id="PTHR37422:SF13">
    <property type="entry name" value="LIPOPOLYSACCHARIDE BIOSYNTHESIS PROTEIN PA4999-RELATED"/>
    <property type="match status" value="1"/>
</dbReference>
<organism evidence="8 10">
    <name type="scientific">Candidatus Accumulibacter cognatus</name>
    <dbReference type="NCBI Taxonomy" id="2954383"/>
    <lineage>
        <taxon>Bacteria</taxon>
        <taxon>Pseudomonadati</taxon>
        <taxon>Pseudomonadota</taxon>
        <taxon>Betaproteobacteria</taxon>
        <taxon>Candidatus Accumulibacter</taxon>
    </lineage>
</organism>
<name>A0A080MKM3_9PROT</name>
<dbReference type="Proteomes" id="UP000509684">
    <property type="component" value="Chromosome"/>
</dbReference>
<dbReference type="GO" id="GO:0016874">
    <property type="term" value="F:ligase activity"/>
    <property type="evidence" value="ECO:0007669"/>
    <property type="project" value="UniProtKB-KW"/>
</dbReference>
<accession>A0A080MKM3</accession>
<dbReference type="KEGG" id="acog:HWD57_11455"/>
<keyword evidence="8" id="KW-0436">Ligase</keyword>
<feature type="transmembrane region" description="Helical" evidence="5">
    <location>
        <begin position="43"/>
        <end position="64"/>
    </location>
</feature>
<keyword evidence="2 5" id="KW-0812">Transmembrane</keyword>
<proteinExistence type="predicted"/>
<gene>
    <name evidence="8" type="ORF">AW06_000656</name>
    <name evidence="9" type="ORF">HWD57_11455</name>
</gene>
<feature type="transmembrane region" description="Helical" evidence="5">
    <location>
        <begin position="76"/>
        <end position="94"/>
    </location>
</feature>
<evidence type="ECO:0000256" key="5">
    <source>
        <dbReference type="SAM" id="Phobius"/>
    </source>
</evidence>
<evidence type="ECO:0000256" key="3">
    <source>
        <dbReference type="ARBA" id="ARBA00022989"/>
    </source>
</evidence>
<evidence type="ECO:0000259" key="7">
    <source>
        <dbReference type="Pfam" id="PF19358"/>
    </source>
</evidence>
<dbReference type="Pfam" id="PF19358">
    <property type="entry name" value="DUF5935"/>
    <property type="match status" value="1"/>
</dbReference>
<dbReference type="InterPro" id="IPR007016">
    <property type="entry name" value="O-antigen_ligase-rel_domated"/>
</dbReference>
<reference evidence="9 11" key="2">
    <citation type="journal article" date="2019" name="Microbiome">
        <title>Annotated bacterial chromosomes from frame-shift-corrected long-read metagenomic data.</title>
        <authorList>
            <person name="Arumugam K."/>
            <person name="Bagci C."/>
            <person name="Bessarab I."/>
            <person name="Beier S."/>
            <person name="Buchfink B."/>
            <person name="Gorska A."/>
            <person name="Qiu G."/>
            <person name="Huson D.H."/>
            <person name="Williams R.B.H."/>
        </authorList>
    </citation>
    <scope>NUCLEOTIDE SEQUENCE [LARGE SCALE GENOMIC DNA]</scope>
    <source>
        <strain evidence="9">SSA1</strain>
    </source>
</reference>
<dbReference type="PANTHER" id="PTHR37422">
    <property type="entry name" value="TEICHURONIC ACID BIOSYNTHESIS PROTEIN TUAE"/>
    <property type="match status" value="1"/>
</dbReference>
<dbReference type="InterPro" id="IPR051533">
    <property type="entry name" value="WaaL-like"/>
</dbReference>
<reference evidence="8 10" key="1">
    <citation type="submission" date="2014-02" db="EMBL/GenBank/DDBJ databases">
        <title>Expanding our view of genomic diversity in Candidatus Accumulibacter clades.</title>
        <authorList>
            <person name="Skennerton C.T."/>
            <person name="Barr J.J."/>
            <person name="Slater F.R."/>
            <person name="Bond P.L."/>
            <person name="Tyson G.W."/>
        </authorList>
    </citation>
    <scope>NUCLEOTIDE SEQUENCE [LARGE SCALE GENOMIC DNA]</scope>
    <source>
        <strain evidence="10">SK-02</strain>
    </source>
</reference>
<evidence type="ECO:0000256" key="4">
    <source>
        <dbReference type="ARBA" id="ARBA00023136"/>
    </source>
</evidence>
<evidence type="ECO:0000313" key="8">
    <source>
        <dbReference type="EMBL" id="KFB77984.1"/>
    </source>
</evidence>
<feature type="domain" description="O-antigen ligase-related" evidence="6">
    <location>
        <begin position="201"/>
        <end position="338"/>
    </location>
</feature>
<feature type="transmembrane region" description="Helical" evidence="5">
    <location>
        <begin position="321"/>
        <end position="343"/>
    </location>
</feature>
<feature type="transmembrane region" description="Helical" evidence="5">
    <location>
        <begin position="129"/>
        <end position="150"/>
    </location>
</feature>
<dbReference type="EMBL" id="JDST02000012">
    <property type="protein sequence ID" value="KFB77984.1"/>
    <property type="molecule type" value="Genomic_DNA"/>
</dbReference>
<evidence type="ECO:0000313" key="9">
    <source>
        <dbReference type="EMBL" id="QLH50330.1"/>
    </source>
</evidence>
<evidence type="ECO:0000313" key="11">
    <source>
        <dbReference type="Proteomes" id="UP000509684"/>
    </source>
</evidence>
<dbReference type="STRING" id="1453999.AW06_000656"/>
<dbReference type="InterPro" id="IPR045979">
    <property type="entry name" value="DUF5935"/>
</dbReference>
<dbReference type="NCBIfam" id="TIGR03097">
    <property type="entry name" value="PEP_O_lig_1"/>
    <property type="match status" value="1"/>
</dbReference>
<evidence type="ECO:0000313" key="10">
    <source>
        <dbReference type="Proteomes" id="UP000021315"/>
    </source>
</evidence>
<dbReference type="EMBL" id="CP058708">
    <property type="protein sequence ID" value="QLH50330.1"/>
    <property type="molecule type" value="Genomic_DNA"/>
</dbReference>
<sequence>MRDLLILGIIIAALPFAIAHTWIAVILWTWISLMNPHKLAFGFILNAPIAAVAAGAALLSMVFTRDKLRMPWTPPVIVLLLLVLWMCLTTVFAIDPIGSSSQLNKVMKIQIMTVVALIALQTRKHIEMFIWIIVLSIGYYGFKGGIFTILTGGGSRVWGPPGSFIEENNALAVAVIMTIPLINYLRMVATRLVFRLGLLALMLLCTLSALGSQSRGAFLAISAMGLVLWYRSERKVVNGVAIAVIAAGLIAFMPSSWEQRMRTIETYQQDNSAQSRLGAWRFCANVANHRLLGGGFDLYTPLNYAVYAPAESVGTPVAHSIYFSILGEHGYGGLFLFLLLWWLTFRCAARIRRQARDRPEMAWTYHLAGMCQVSMVGYLAGGAFLQLAYFDLPYNILVVLVVTDRWIREGGWHQEKVGAFGSGKPITAAAAPHPAANKLT</sequence>
<evidence type="ECO:0000256" key="1">
    <source>
        <dbReference type="ARBA" id="ARBA00004141"/>
    </source>
</evidence>
<feature type="transmembrane region" description="Helical" evidence="5">
    <location>
        <begin position="170"/>
        <end position="185"/>
    </location>
</feature>
<comment type="subcellular location">
    <subcellularLocation>
        <location evidence="1">Membrane</location>
        <topology evidence="1">Multi-pass membrane protein</topology>
    </subcellularLocation>
</comment>
<keyword evidence="3 5" id="KW-1133">Transmembrane helix</keyword>
<protein>
    <submittedName>
        <fullName evidence="9">O-glycosylation ligase, exosortase A system-associated</fullName>
    </submittedName>
    <submittedName>
        <fullName evidence="8">Putative O-glycosylation ligase, exosortase A-associated</fullName>
    </submittedName>
</protein>
<keyword evidence="4 5" id="KW-0472">Membrane</keyword>
<dbReference type="RefSeq" id="WP_273704338.1">
    <property type="nucleotide sequence ID" value="NZ_JDST02000012.1"/>
</dbReference>